<evidence type="ECO:0000313" key="5">
    <source>
        <dbReference type="Proteomes" id="UP000282007"/>
    </source>
</evidence>
<gene>
    <name evidence="3" type="ORF">ATH50_3250</name>
    <name evidence="2" type="ORF">DU502_16800</name>
</gene>
<dbReference type="GeneID" id="38472980"/>
<dbReference type="OrthoDB" id="327172at2157"/>
<reference evidence="3 4" key="1">
    <citation type="journal article" date="2015" name="Stand. Genomic Sci.">
        <title>Genomic Encyclopedia of Bacterial and Archaeal Type Strains, Phase III: the genomes of soil and plant-associated and newly described type strains.</title>
        <authorList>
            <person name="Whitman W.B."/>
            <person name="Woyke T."/>
            <person name="Klenk H.P."/>
            <person name="Zhou Y."/>
            <person name="Lilburn T.G."/>
            <person name="Beck B.J."/>
            <person name="De Vos P."/>
            <person name="Vandamme P."/>
            <person name="Eisen J.A."/>
            <person name="Garrity G."/>
            <person name="Hugenholtz P."/>
            <person name="Kyrpides N.C."/>
        </authorList>
    </citation>
    <scope>NUCLEOTIDE SEQUENCE [LARGE SCALE GENOMIC DNA]</scope>
    <source>
        <strain evidence="3 4">CGMCC 1.10124</strain>
    </source>
</reference>
<dbReference type="EMBL" id="REFS01000007">
    <property type="protein sequence ID" value="RMB12582.1"/>
    <property type="molecule type" value="Genomic_DNA"/>
</dbReference>
<keyword evidence="5" id="KW-1185">Reference proteome</keyword>
<dbReference type="Gene3D" id="3.30.70.100">
    <property type="match status" value="1"/>
</dbReference>
<keyword evidence="1" id="KW-1133">Transmembrane helix</keyword>
<keyword evidence="1" id="KW-0472">Membrane</keyword>
<dbReference type="RefSeq" id="WP_121921804.1">
    <property type="nucleotide sequence ID" value="NZ_CP034145.1"/>
</dbReference>
<evidence type="ECO:0000256" key="1">
    <source>
        <dbReference type="SAM" id="Phobius"/>
    </source>
</evidence>
<evidence type="ECO:0000313" key="4">
    <source>
        <dbReference type="Proteomes" id="UP000277326"/>
    </source>
</evidence>
<dbReference type="KEGG" id="haer:DU502_16800"/>
<dbReference type="Proteomes" id="UP000277326">
    <property type="component" value="Unassembled WGS sequence"/>
</dbReference>
<reference evidence="3" key="3">
    <citation type="submission" date="2018-10" db="EMBL/GenBank/DDBJ databases">
        <authorList>
            <person name="Whitman W."/>
            <person name="Huntemann M."/>
            <person name="Clum A."/>
            <person name="Pillay M."/>
            <person name="Palaniappan K."/>
            <person name="Varghese N."/>
            <person name="Mikhailova N."/>
            <person name="Stamatis D."/>
            <person name="Reddy T."/>
            <person name="Daum C."/>
            <person name="Shapiro N."/>
            <person name="Ivanova N."/>
            <person name="Kyrpides N."/>
            <person name="Woyke T."/>
        </authorList>
    </citation>
    <scope>NUCLEOTIDE SEQUENCE</scope>
    <source>
        <strain evidence="3">CGMCC 1.10124</strain>
    </source>
</reference>
<reference evidence="2 5" key="2">
    <citation type="submission" date="2018-07" db="EMBL/GenBank/DDBJ databases">
        <title>Genome sequences of Haloplanus aerogenes JCM 16430T.</title>
        <authorList>
            <person name="Kim Y.B."/>
            <person name="Roh S.W."/>
        </authorList>
    </citation>
    <scope>NUCLEOTIDE SEQUENCE [LARGE SCALE GENOMIC DNA]</scope>
    <source>
        <strain evidence="2 5">JCM 16430</strain>
    </source>
</reference>
<dbReference type="EMBL" id="CP034145">
    <property type="protein sequence ID" value="AZH26930.1"/>
    <property type="molecule type" value="Genomic_DNA"/>
</dbReference>
<evidence type="ECO:0000313" key="3">
    <source>
        <dbReference type="EMBL" id="RMB12582.1"/>
    </source>
</evidence>
<protein>
    <submittedName>
        <fullName evidence="3">Uncharacterized protein</fullName>
    </submittedName>
</protein>
<dbReference type="AlphaFoldDB" id="A0A3M0CSV0"/>
<dbReference type="Proteomes" id="UP000282007">
    <property type="component" value="Chromosome"/>
</dbReference>
<organism evidence="3 4">
    <name type="scientific">Haloplanus aerogenes</name>
    <dbReference type="NCBI Taxonomy" id="660522"/>
    <lineage>
        <taxon>Archaea</taxon>
        <taxon>Methanobacteriati</taxon>
        <taxon>Methanobacteriota</taxon>
        <taxon>Stenosarchaea group</taxon>
        <taxon>Halobacteria</taxon>
        <taxon>Halobacteriales</taxon>
        <taxon>Haloferacaceae</taxon>
        <taxon>Haloplanus</taxon>
    </lineage>
</organism>
<sequence length="216" mass="24605">MNPQTALVFLQSLLRSIGYLLGGRIRFPQQRLGYVLELPDGDRFVLYRETTLQPAVADARDDGVVLVFHLHGADRTTSETLRSVLFDPLANVATPFFAGMPGFRRKLWLAGTQEGEFLELYEWATTDDAKRFVDVLQSLLDPLDSLGAATFEIVEDDTVDEYVATRLLSWGDERGDSQPTRRRWRRPAVIGILLLIVGYLAWRGRSHAERGRRERR</sequence>
<evidence type="ECO:0000313" key="2">
    <source>
        <dbReference type="EMBL" id="AZH26930.1"/>
    </source>
</evidence>
<name>A0A3M0CSV0_9EURY</name>
<proteinExistence type="predicted"/>
<feature type="transmembrane region" description="Helical" evidence="1">
    <location>
        <begin position="184"/>
        <end position="202"/>
    </location>
</feature>
<accession>A0A3M0CSV0</accession>
<keyword evidence="1" id="KW-0812">Transmembrane</keyword>